<keyword evidence="2 3" id="KW-0040">ANK repeat</keyword>
<accession>L8FTZ4</accession>
<protein>
    <submittedName>
        <fullName evidence="5">Uncharacterized protein</fullName>
    </submittedName>
</protein>
<dbReference type="Pfam" id="PF12796">
    <property type="entry name" value="Ank_2"/>
    <property type="match status" value="1"/>
</dbReference>
<keyword evidence="4" id="KW-0812">Transmembrane</keyword>
<evidence type="ECO:0000256" key="2">
    <source>
        <dbReference type="ARBA" id="ARBA00023043"/>
    </source>
</evidence>
<name>L8FTZ4_PSED2</name>
<reference evidence="6" key="1">
    <citation type="submission" date="2010-09" db="EMBL/GenBank/DDBJ databases">
        <title>The genome sequence of Geomyces destructans 20631-21.</title>
        <authorList>
            <consortium name="The Broad Institute Genome Sequencing Platform"/>
            <person name="Cuomo C.A."/>
            <person name="Blehert D.S."/>
            <person name="Lorch J.M."/>
            <person name="Young S.K."/>
            <person name="Zeng Q."/>
            <person name="Gargeya S."/>
            <person name="Fitzgerald M."/>
            <person name="Haas B."/>
            <person name="Abouelleil A."/>
            <person name="Alvarado L."/>
            <person name="Arachchi H.M."/>
            <person name="Berlin A."/>
            <person name="Brown A."/>
            <person name="Chapman S.B."/>
            <person name="Chen Z."/>
            <person name="Dunbar C."/>
            <person name="Freedman E."/>
            <person name="Gearin G."/>
            <person name="Gellesch M."/>
            <person name="Goldberg J."/>
            <person name="Griggs A."/>
            <person name="Gujja S."/>
            <person name="Heiman D."/>
            <person name="Howarth C."/>
            <person name="Larson L."/>
            <person name="Lui A."/>
            <person name="MacDonald P.J.P."/>
            <person name="Montmayeur A."/>
            <person name="Murphy C."/>
            <person name="Neiman D."/>
            <person name="Pearson M."/>
            <person name="Priest M."/>
            <person name="Roberts A."/>
            <person name="Saif S."/>
            <person name="Shea T."/>
            <person name="Shenoy N."/>
            <person name="Sisk P."/>
            <person name="Stolte C."/>
            <person name="Sykes S."/>
            <person name="Wortman J."/>
            <person name="Nusbaum C."/>
            <person name="Birren B."/>
        </authorList>
    </citation>
    <scope>NUCLEOTIDE SEQUENCE [LARGE SCALE GENOMIC DNA]</scope>
    <source>
        <strain evidence="6">ATCC MYA-4855 / 20631-21</strain>
    </source>
</reference>
<feature type="transmembrane region" description="Helical" evidence="4">
    <location>
        <begin position="6"/>
        <end position="27"/>
    </location>
</feature>
<dbReference type="InParanoid" id="L8FTZ4"/>
<dbReference type="PANTHER" id="PTHR24173:SF74">
    <property type="entry name" value="ANKYRIN REPEAT DOMAIN-CONTAINING PROTEIN 16"/>
    <property type="match status" value="1"/>
</dbReference>
<feature type="repeat" description="ANK" evidence="3">
    <location>
        <begin position="176"/>
        <end position="197"/>
    </location>
</feature>
<dbReference type="STRING" id="658429.L8FTZ4"/>
<dbReference type="SUPFAM" id="SSF48403">
    <property type="entry name" value="Ankyrin repeat"/>
    <property type="match status" value="1"/>
</dbReference>
<evidence type="ECO:0000313" key="5">
    <source>
        <dbReference type="EMBL" id="ELR03176.1"/>
    </source>
</evidence>
<keyword evidence="4" id="KW-1133">Transmembrane helix</keyword>
<keyword evidence="6" id="KW-1185">Reference proteome</keyword>
<keyword evidence="1" id="KW-0677">Repeat</keyword>
<dbReference type="PANTHER" id="PTHR24173">
    <property type="entry name" value="ANKYRIN REPEAT CONTAINING"/>
    <property type="match status" value="1"/>
</dbReference>
<dbReference type="AlphaFoldDB" id="L8FTZ4"/>
<dbReference type="SMART" id="SM00248">
    <property type="entry name" value="ANK"/>
    <property type="match status" value="3"/>
</dbReference>
<dbReference type="InterPro" id="IPR002110">
    <property type="entry name" value="Ankyrin_rpt"/>
</dbReference>
<evidence type="ECO:0000256" key="1">
    <source>
        <dbReference type="ARBA" id="ARBA00022737"/>
    </source>
</evidence>
<keyword evidence="4" id="KW-0472">Membrane</keyword>
<dbReference type="Proteomes" id="UP000011064">
    <property type="component" value="Unassembled WGS sequence"/>
</dbReference>
<dbReference type="InterPro" id="IPR036770">
    <property type="entry name" value="Ankyrin_rpt-contain_sf"/>
</dbReference>
<dbReference type="PROSITE" id="PS50297">
    <property type="entry name" value="ANK_REP_REGION"/>
    <property type="match status" value="1"/>
</dbReference>
<dbReference type="HOGENOM" id="CLU_1343793_0_0_1"/>
<dbReference type="VEuPathDB" id="FungiDB:GMDG_06002"/>
<sequence length="204" mass="22140">MLNHWLDVLFIVLSIVMPLNVFCWAAAEILIPEFLRDDVSTLSPSTTDRTTFSCSRSCSSAVITGSGGSAARYSWDEAERQWALHEALSCAAGRGHLAVVELLCQHVDVSKPCMTGTPFTMSASIGESTEVMQMLLRLGAGLDPSALYNAADQGHLALVLDILSRRPMDIFYPDSEGRTPLHHAAKKGHADIIQALLITVPTMK</sequence>
<dbReference type="Gene3D" id="1.25.40.20">
    <property type="entry name" value="Ankyrin repeat-containing domain"/>
    <property type="match status" value="2"/>
</dbReference>
<evidence type="ECO:0000313" key="6">
    <source>
        <dbReference type="Proteomes" id="UP000011064"/>
    </source>
</evidence>
<dbReference type="EMBL" id="GL573307">
    <property type="protein sequence ID" value="ELR03176.1"/>
    <property type="molecule type" value="Genomic_DNA"/>
</dbReference>
<organism evidence="5 6">
    <name type="scientific">Pseudogymnoascus destructans (strain ATCC MYA-4855 / 20631-21)</name>
    <name type="common">Bat white-nose syndrome fungus</name>
    <name type="synonym">Geomyces destructans</name>
    <dbReference type="NCBI Taxonomy" id="658429"/>
    <lineage>
        <taxon>Eukaryota</taxon>
        <taxon>Fungi</taxon>
        <taxon>Dikarya</taxon>
        <taxon>Ascomycota</taxon>
        <taxon>Pezizomycotina</taxon>
        <taxon>Leotiomycetes</taxon>
        <taxon>Thelebolales</taxon>
        <taxon>Thelebolaceae</taxon>
        <taxon>Pseudogymnoascus</taxon>
    </lineage>
</organism>
<evidence type="ECO:0000256" key="3">
    <source>
        <dbReference type="PROSITE-ProRule" id="PRU00023"/>
    </source>
</evidence>
<gene>
    <name evidence="5" type="ORF">GMDG_06002</name>
</gene>
<proteinExistence type="predicted"/>
<evidence type="ECO:0000256" key="4">
    <source>
        <dbReference type="SAM" id="Phobius"/>
    </source>
</evidence>
<dbReference type="PROSITE" id="PS50088">
    <property type="entry name" value="ANK_REPEAT"/>
    <property type="match status" value="1"/>
</dbReference>